<dbReference type="EMBL" id="LNQE01000848">
    <property type="protein sequence ID" value="KUG24435.1"/>
    <property type="molecule type" value="Genomic_DNA"/>
</dbReference>
<accession>A0A0W8FW05</accession>
<dbReference type="GO" id="GO:0016887">
    <property type="term" value="F:ATP hydrolysis activity"/>
    <property type="evidence" value="ECO:0007669"/>
    <property type="project" value="InterPro"/>
</dbReference>
<sequence length="343" mass="37838">MEMGILGLPQSGKSTLFEIMTGVKSSLSHNETVVRGQASVPDERFDKLVEIYKPVKVSPAKVPFVDVHAVGEHPWDAIRQNLSGTDGILHVVDGFSLPDVQLSIEAYRKLADELILSDLLIIEKKMERLTKTSKKALTPQDVAQNDLLPRLKECLEAGKPLRTAGLTSAEIFTLRSFSFWTIKPELVVVNVAEDNISFADKFAAEAKLTEPVMGICCKIEAEMAGLDAADQKEFLDSMGITEPAFGRIIRAAFSLLGRMSFFTVGEDEVKAWVIPLETKAPKAAGAIHNDFERGFIKAEVMHYDDFIAYSGSAAQVKSAGRLRLEGKEYIVRDGDIITFRFNV</sequence>
<dbReference type="PIRSF" id="PIRSF006641">
    <property type="entry name" value="CHP00092"/>
    <property type="match status" value="1"/>
</dbReference>
<dbReference type="Pfam" id="PF06071">
    <property type="entry name" value="YchF-GTPase_C"/>
    <property type="match status" value="1"/>
</dbReference>
<dbReference type="SUPFAM" id="SSF81271">
    <property type="entry name" value="TGS-like"/>
    <property type="match status" value="1"/>
</dbReference>
<dbReference type="InterPro" id="IPR012675">
    <property type="entry name" value="Beta-grasp_dom_sf"/>
</dbReference>
<dbReference type="AlphaFoldDB" id="A0A0W8FW05"/>
<comment type="caution">
    <text evidence="6">The sequence shown here is derived from an EMBL/GenBank/DDBJ whole genome shotgun (WGS) entry which is preliminary data.</text>
</comment>
<dbReference type="InterPro" id="IPR004095">
    <property type="entry name" value="TGS"/>
</dbReference>
<proteinExistence type="predicted"/>
<keyword evidence="3" id="KW-0547">Nucleotide-binding</keyword>
<dbReference type="InterPro" id="IPR023192">
    <property type="entry name" value="TGS-like_dom_sf"/>
</dbReference>
<comment type="cofactor">
    <cofactor evidence="1">
        <name>Mg(2+)</name>
        <dbReference type="ChEBI" id="CHEBI:18420"/>
    </cofactor>
</comment>
<dbReference type="InterPro" id="IPR006073">
    <property type="entry name" value="GTP-bd"/>
</dbReference>
<gene>
    <name evidence="6" type="ORF">ASZ90_005765</name>
</gene>
<dbReference type="Gene3D" id="3.40.50.300">
    <property type="entry name" value="P-loop containing nucleotide triphosphate hydrolases"/>
    <property type="match status" value="1"/>
</dbReference>
<dbReference type="PROSITE" id="PS51880">
    <property type="entry name" value="TGS"/>
    <property type="match status" value="1"/>
</dbReference>
<feature type="domain" description="TGS" evidence="5">
    <location>
        <begin position="257"/>
        <end position="341"/>
    </location>
</feature>
<dbReference type="GO" id="GO:0005524">
    <property type="term" value="F:ATP binding"/>
    <property type="evidence" value="ECO:0007669"/>
    <property type="project" value="UniProtKB-KW"/>
</dbReference>
<dbReference type="InterPro" id="IPR004396">
    <property type="entry name" value="ATPase_YchF/OLA1"/>
</dbReference>
<dbReference type="PANTHER" id="PTHR23305:SF18">
    <property type="entry name" value="OBG-TYPE G DOMAIN-CONTAINING PROTEIN"/>
    <property type="match status" value="1"/>
</dbReference>
<dbReference type="SUPFAM" id="SSF52540">
    <property type="entry name" value="P-loop containing nucleoside triphosphate hydrolases"/>
    <property type="match status" value="1"/>
</dbReference>
<dbReference type="GO" id="GO:0046872">
    <property type="term" value="F:metal ion binding"/>
    <property type="evidence" value="ECO:0007669"/>
    <property type="project" value="UniProtKB-KW"/>
</dbReference>
<dbReference type="InterPro" id="IPR013029">
    <property type="entry name" value="YchF_C"/>
</dbReference>
<evidence type="ECO:0000256" key="4">
    <source>
        <dbReference type="ARBA" id="ARBA00022840"/>
    </source>
</evidence>
<dbReference type="InterPro" id="IPR027417">
    <property type="entry name" value="P-loop_NTPase"/>
</dbReference>
<organism evidence="6">
    <name type="scientific">hydrocarbon metagenome</name>
    <dbReference type="NCBI Taxonomy" id="938273"/>
    <lineage>
        <taxon>unclassified sequences</taxon>
        <taxon>metagenomes</taxon>
        <taxon>ecological metagenomes</taxon>
    </lineage>
</organism>
<dbReference type="FunFam" id="3.10.20.30:FF:000001">
    <property type="entry name" value="Ribosome-binding ATPase YchF"/>
    <property type="match status" value="1"/>
</dbReference>
<dbReference type="GO" id="GO:0005525">
    <property type="term" value="F:GTP binding"/>
    <property type="evidence" value="ECO:0007669"/>
    <property type="project" value="InterPro"/>
</dbReference>
<dbReference type="InterPro" id="IPR012676">
    <property type="entry name" value="TGS-like"/>
</dbReference>
<evidence type="ECO:0000256" key="3">
    <source>
        <dbReference type="ARBA" id="ARBA00022741"/>
    </source>
</evidence>
<evidence type="ECO:0000313" key="6">
    <source>
        <dbReference type="EMBL" id="KUG24435.1"/>
    </source>
</evidence>
<evidence type="ECO:0000259" key="5">
    <source>
        <dbReference type="PROSITE" id="PS51880"/>
    </source>
</evidence>
<name>A0A0W8FW05_9ZZZZ</name>
<evidence type="ECO:0000256" key="2">
    <source>
        <dbReference type="ARBA" id="ARBA00022723"/>
    </source>
</evidence>
<protein>
    <submittedName>
        <fullName evidence="6">Gtp-binding and nucleic acid-binding protein ychf</fullName>
    </submittedName>
</protein>
<dbReference type="GO" id="GO:0005737">
    <property type="term" value="C:cytoplasm"/>
    <property type="evidence" value="ECO:0007669"/>
    <property type="project" value="TreeGrafter"/>
</dbReference>
<dbReference type="Gene3D" id="3.10.20.30">
    <property type="match status" value="1"/>
</dbReference>
<dbReference type="PRINTS" id="PR00326">
    <property type="entry name" value="GTP1OBG"/>
</dbReference>
<evidence type="ECO:0000256" key="1">
    <source>
        <dbReference type="ARBA" id="ARBA00001946"/>
    </source>
</evidence>
<keyword evidence="2" id="KW-0479">Metal-binding</keyword>
<dbReference type="Gene3D" id="1.10.150.300">
    <property type="entry name" value="TGS-like domain"/>
    <property type="match status" value="1"/>
</dbReference>
<keyword evidence="4" id="KW-0067">ATP-binding</keyword>
<reference evidence="6" key="1">
    <citation type="journal article" date="2015" name="Proc. Natl. Acad. Sci. U.S.A.">
        <title>Networks of energetic and metabolic interactions define dynamics in microbial communities.</title>
        <authorList>
            <person name="Embree M."/>
            <person name="Liu J.K."/>
            <person name="Al-Bassam M.M."/>
            <person name="Zengler K."/>
        </authorList>
    </citation>
    <scope>NUCLEOTIDE SEQUENCE</scope>
</reference>
<dbReference type="PANTHER" id="PTHR23305">
    <property type="entry name" value="OBG GTPASE FAMILY"/>
    <property type="match status" value="1"/>
</dbReference>